<dbReference type="EMBL" id="PDYF01000008">
    <property type="protein sequence ID" value="PHU35865.1"/>
    <property type="molecule type" value="Genomic_DNA"/>
</dbReference>
<dbReference type="Proteomes" id="UP000225889">
    <property type="component" value="Unassembled WGS sequence"/>
</dbReference>
<name>A0A2G3DYB4_9FIRM</name>
<keyword evidence="1" id="KW-0812">Transmembrane</keyword>
<reference evidence="2 3" key="1">
    <citation type="submission" date="2017-10" db="EMBL/GenBank/DDBJ databases">
        <title>Resolving the taxonomy of Roseburia spp., Eubacterium rectale and Agathobacter spp. through phylogenomic analysis.</title>
        <authorList>
            <person name="Sheridan P.O."/>
            <person name="Walker A.W."/>
            <person name="Duncan S.H."/>
            <person name="Scott K.P."/>
            <person name="Toole P.W.O."/>
            <person name="Luis P."/>
            <person name="Flint H.J."/>
        </authorList>
    </citation>
    <scope>NUCLEOTIDE SEQUENCE [LARGE SCALE GENOMIC DNA]</scope>
    <source>
        <strain evidence="2 3">JK626</strain>
    </source>
</reference>
<sequence>MKNKKTSLIIVCSLVIMAFFFSLPVIVLKSSDAISDGKIYTSEIKTIEFGKKLNTESLIYLIINGIRMETPESEMNLEADNLRSTIKDSLSSYYENGLITEDFDDYSIREYWSYRVYSDSDSNISGAYWVIDMQTQSFPKNYLFLTIDDETGKILLITYVTEESTYDVADLETYHEKLFETYSEDVGIKFDDYYDEGSFYNRNTKQYYKETAYGRFCLNFYLTDYGFNVTPGIDTFE</sequence>
<protein>
    <submittedName>
        <fullName evidence="2">Uncharacterized protein</fullName>
    </submittedName>
</protein>
<evidence type="ECO:0000256" key="1">
    <source>
        <dbReference type="SAM" id="Phobius"/>
    </source>
</evidence>
<proteinExistence type="predicted"/>
<keyword evidence="1" id="KW-0472">Membrane</keyword>
<feature type="transmembrane region" description="Helical" evidence="1">
    <location>
        <begin position="7"/>
        <end position="28"/>
    </location>
</feature>
<reference evidence="2 3" key="2">
    <citation type="submission" date="2017-10" db="EMBL/GenBank/DDBJ databases">
        <authorList>
            <person name="Banno H."/>
            <person name="Chua N.-H."/>
        </authorList>
    </citation>
    <scope>NUCLEOTIDE SEQUENCE [LARGE SCALE GENOMIC DNA]</scope>
    <source>
        <strain evidence="2 3">JK626</strain>
    </source>
</reference>
<dbReference type="AlphaFoldDB" id="A0A2G3DYB4"/>
<accession>A0A2G3DYB4</accession>
<dbReference type="RefSeq" id="WP_099391579.1">
    <property type="nucleotide sequence ID" value="NZ_PDYF01000008.1"/>
</dbReference>
<gene>
    <name evidence="2" type="ORF">CSX01_04455</name>
</gene>
<evidence type="ECO:0000313" key="3">
    <source>
        <dbReference type="Proteomes" id="UP000225889"/>
    </source>
</evidence>
<keyword evidence="1" id="KW-1133">Transmembrane helix</keyword>
<evidence type="ECO:0000313" key="2">
    <source>
        <dbReference type="EMBL" id="PHU35865.1"/>
    </source>
</evidence>
<organism evidence="2 3">
    <name type="scientific">Pseudobutyrivibrio ruminis</name>
    <dbReference type="NCBI Taxonomy" id="46206"/>
    <lineage>
        <taxon>Bacteria</taxon>
        <taxon>Bacillati</taxon>
        <taxon>Bacillota</taxon>
        <taxon>Clostridia</taxon>
        <taxon>Lachnospirales</taxon>
        <taxon>Lachnospiraceae</taxon>
        <taxon>Pseudobutyrivibrio</taxon>
    </lineage>
</organism>
<comment type="caution">
    <text evidence="2">The sequence shown here is derived from an EMBL/GenBank/DDBJ whole genome shotgun (WGS) entry which is preliminary data.</text>
</comment>